<evidence type="ECO:0008006" key="4">
    <source>
        <dbReference type="Google" id="ProtNLM"/>
    </source>
</evidence>
<dbReference type="EnsemblPlants" id="KQJ99539">
    <property type="protein sequence ID" value="KQJ99539"/>
    <property type="gene ID" value="BRADI_3g43753v3"/>
</dbReference>
<accession>A0A0Q3IFV5</accession>
<gene>
    <name evidence="1" type="ORF">BRADI_3g43753v3</name>
</gene>
<protein>
    <recommendedName>
        <fullName evidence="4">Aminotransferase-like plant mobile domain-containing protein</fullName>
    </recommendedName>
</protein>
<dbReference type="Proteomes" id="UP000008810">
    <property type="component" value="Chromosome 3"/>
</dbReference>
<keyword evidence="3" id="KW-1185">Reference proteome</keyword>
<dbReference type="Gramene" id="KQJ99539">
    <property type="protein sequence ID" value="KQJ99539"/>
    <property type="gene ID" value="BRADI_3g43753v3"/>
</dbReference>
<dbReference type="PANTHER" id="PTHR34835">
    <property type="entry name" value="OS07G0283600 PROTEIN-RELATED"/>
    <property type="match status" value="1"/>
</dbReference>
<reference evidence="1 2" key="1">
    <citation type="journal article" date="2010" name="Nature">
        <title>Genome sequencing and analysis of the model grass Brachypodium distachyon.</title>
        <authorList>
            <consortium name="International Brachypodium Initiative"/>
        </authorList>
    </citation>
    <scope>NUCLEOTIDE SEQUENCE [LARGE SCALE GENOMIC DNA]</scope>
    <source>
        <strain evidence="1 2">Bd21</strain>
    </source>
</reference>
<reference evidence="2" key="3">
    <citation type="submission" date="2018-08" db="UniProtKB">
        <authorList>
            <consortium name="EnsemblPlants"/>
        </authorList>
    </citation>
    <scope>IDENTIFICATION</scope>
    <source>
        <strain evidence="2">cv. Bd21</strain>
    </source>
</reference>
<dbReference type="InParanoid" id="A0A0Q3IFV5"/>
<evidence type="ECO:0000313" key="3">
    <source>
        <dbReference type="Proteomes" id="UP000008810"/>
    </source>
</evidence>
<dbReference type="AlphaFoldDB" id="A0A0Q3IFV5"/>
<sequence>MLQPLSVKMRRGLLRYMIERFDTSSQKFVIEKSEYGSISLDHRDVTSILGLVNTSLSVGDVLIEEGLDVRDRIPSRFVSRQTHNLVINQLTEDTVRDGTGDDDFLRRSVLVLFGVLLAPDNGFIVPKEYFALVEDIKRMHLFNWNAFTLSILFDCSGKVKKGDSIIQWPRGNLALIQVQADYFSFRIYLHLHVTIVYVTLIMHTVPILGEA</sequence>
<name>A0A0Q3IFV5_BRADI</name>
<reference evidence="1" key="2">
    <citation type="submission" date="2017-06" db="EMBL/GenBank/DDBJ databases">
        <title>WGS assembly of Brachypodium distachyon.</title>
        <authorList>
            <consortium name="The International Brachypodium Initiative"/>
            <person name="Lucas S."/>
            <person name="Harmon-Smith M."/>
            <person name="Lail K."/>
            <person name="Tice H."/>
            <person name="Grimwood J."/>
            <person name="Bruce D."/>
            <person name="Barry K."/>
            <person name="Shu S."/>
            <person name="Lindquist E."/>
            <person name="Wang M."/>
            <person name="Pitluck S."/>
            <person name="Vogel J.P."/>
            <person name="Garvin D.F."/>
            <person name="Mockler T.C."/>
            <person name="Schmutz J."/>
            <person name="Rokhsar D."/>
            <person name="Bevan M.W."/>
        </authorList>
    </citation>
    <scope>NUCLEOTIDE SEQUENCE</scope>
    <source>
        <strain evidence="1">Bd21</strain>
    </source>
</reference>
<dbReference type="EMBL" id="CM000882">
    <property type="protein sequence ID" value="KQJ99539.1"/>
    <property type="molecule type" value="Genomic_DNA"/>
</dbReference>
<dbReference type="STRING" id="15368.A0A0Q3IFV5"/>
<evidence type="ECO:0000313" key="2">
    <source>
        <dbReference type="EnsemblPlants" id="KQJ99539"/>
    </source>
</evidence>
<organism evidence="1">
    <name type="scientific">Brachypodium distachyon</name>
    <name type="common">Purple false brome</name>
    <name type="synonym">Trachynia distachya</name>
    <dbReference type="NCBI Taxonomy" id="15368"/>
    <lineage>
        <taxon>Eukaryota</taxon>
        <taxon>Viridiplantae</taxon>
        <taxon>Streptophyta</taxon>
        <taxon>Embryophyta</taxon>
        <taxon>Tracheophyta</taxon>
        <taxon>Spermatophyta</taxon>
        <taxon>Magnoliopsida</taxon>
        <taxon>Liliopsida</taxon>
        <taxon>Poales</taxon>
        <taxon>Poaceae</taxon>
        <taxon>BOP clade</taxon>
        <taxon>Pooideae</taxon>
        <taxon>Stipodae</taxon>
        <taxon>Brachypodieae</taxon>
        <taxon>Brachypodium</taxon>
    </lineage>
</organism>
<dbReference type="PANTHER" id="PTHR34835:SF50">
    <property type="entry name" value="AMINOTRANSFERASE-LIKE PLANT MOBILE DOMAIN-CONTAINING PROTEIN"/>
    <property type="match status" value="1"/>
</dbReference>
<evidence type="ECO:0000313" key="1">
    <source>
        <dbReference type="EMBL" id="KQJ99539.1"/>
    </source>
</evidence>
<proteinExistence type="predicted"/>
<dbReference type="OrthoDB" id="687420at2759"/>